<evidence type="ECO:0000313" key="3">
    <source>
        <dbReference type="Proteomes" id="UP000041254"/>
    </source>
</evidence>
<dbReference type="VEuPathDB" id="CryptoDB:Vbra_10026"/>
<feature type="compositionally biased region" description="Pro residues" evidence="1">
    <location>
        <begin position="718"/>
        <end position="728"/>
    </location>
</feature>
<feature type="compositionally biased region" description="Polar residues" evidence="1">
    <location>
        <begin position="1001"/>
        <end position="1013"/>
    </location>
</feature>
<feature type="region of interest" description="Disordered" evidence="1">
    <location>
        <begin position="636"/>
        <end position="895"/>
    </location>
</feature>
<accession>A0A0G4GHJ0</accession>
<feature type="compositionally biased region" description="Polar residues" evidence="1">
    <location>
        <begin position="853"/>
        <end position="872"/>
    </location>
</feature>
<organism evidence="2 3">
    <name type="scientific">Vitrella brassicaformis (strain CCMP3155)</name>
    <dbReference type="NCBI Taxonomy" id="1169540"/>
    <lineage>
        <taxon>Eukaryota</taxon>
        <taxon>Sar</taxon>
        <taxon>Alveolata</taxon>
        <taxon>Colpodellida</taxon>
        <taxon>Vitrellaceae</taxon>
        <taxon>Vitrella</taxon>
    </lineage>
</organism>
<evidence type="ECO:0000313" key="2">
    <source>
        <dbReference type="EMBL" id="CEM29206.1"/>
    </source>
</evidence>
<feature type="region of interest" description="Disordered" evidence="1">
    <location>
        <begin position="415"/>
        <end position="457"/>
    </location>
</feature>
<feature type="compositionally biased region" description="Acidic residues" evidence="1">
    <location>
        <begin position="653"/>
        <end position="676"/>
    </location>
</feature>
<protein>
    <submittedName>
        <fullName evidence="2">Uncharacterized protein</fullName>
    </submittedName>
</protein>
<dbReference type="Proteomes" id="UP000041254">
    <property type="component" value="Unassembled WGS sequence"/>
</dbReference>
<feature type="compositionally biased region" description="Acidic residues" evidence="1">
    <location>
        <begin position="436"/>
        <end position="455"/>
    </location>
</feature>
<sequence>MGCGGTKYGVEVPPSQVIRGSGIPFQSLAWRLLQTCDGGPWDATIASEVVDLICASQPPGMDANGRPFEAAEVERMGADALAYMGKKMGPADGCGGVVDALDVIVHATLVYFRRRLEKQPHASTDFIDALFDKNSGLLALLSDRLKSERGLIKHKGVEFLWGLCDSSQLPNDVRSSLRDQLSVHGSRPASALPFQEDLKPSVWLGLVQKLGGDSSLYHRGIYPLTPDGVSIASCLLRTAIVGGTSALDDRGLLPPPLISPSLRPFLTMVAQQKEAHFNGGLRAVIDVWMSNFGGRIVAATLSRLAADDATPKQQPGALQSPYRENEAIKVAHRFFDAIISSVQELRQQATQRGSVAAAGAATGGVVWNAGLSGGGLCALGLICEALREEDGRRLIKGQQPLFGNLYAASLPAGMTMPRPSVSSSRRKSRKGRSSFEEDESNPMLYDDEDESDEEGLERSFATMSGGGDLMVYGADTKDDAVQTLREYGRCGSFLLLELLTFGLQNPKKFSLELARRPPESALRVWISHALPLTLDLICLGRFRSDSESRPTMYPGGDKLRQREKKNIKPEGLRDKLDALRWRLTEVCDTLVDCAHDSDLQSNLKDLLTASPHLRSSDAALVRQVATRWNVKLEPVPRQSVAPSQPPKPSVPAAEEEVVQIPEEETKEEEDEEEKEEEPPKEVPRGDGYRRGDTFDNPAAPPNISDSYTKQTAYHLLPPDHPVVQPPPESAQQQEATQVPPQTREKETGSTRDKKTGAKEVEPAVEQIVTFSPLSPNPAKAKLPDIPAHAPAIPEKTLEEPMSDPTPRVNFANTHSPSAQLLAPPAPVVTRPAARGDATPEPLPGARTMAMVSRVTTVNTSIKSPNESMSSGETVPAGRREEQELTPPEQVLPVAEKEEKGMFRKMWDRATQGVARPKHKASPERTTGQNGRERETGDLVLVEALGEGEQTQRVRIPASGGAVSPSVQISIGPINGVSYGPATATAAPHTAAIKPLHETSQRQEPFSPTFSSPDDTPAVGQDEHMATMSTLNQSAPEFHSVHRLGADVYTRTYGHGQTYGGQPSSQAIERLTAEVMALRSETAELRAAQHMLNHQLKTMRVDWAGEKMQMQEQTQMTDQGTLTTQQALALPPPPTSTQTYRPQHIVSQTALQPSPLIYSPSTSPAVLSEIPLAPRFVSYVRHHRRELPYNVRRYDYYPPALYSGYRSTWERQREATERKRELQKLDEEGVRHQMTDRRIREAREAVDRILIRQ</sequence>
<dbReference type="InParanoid" id="A0A0G4GHJ0"/>
<gene>
    <name evidence="2" type="ORF">Vbra_10026</name>
</gene>
<dbReference type="EMBL" id="CDMY01000666">
    <property type="protein sequence ID" value="CEM29206.1"/>
    <property type="molecule type" value="Genomic_DNA"/>
</dbReference>
<feature type="compositionally biased region" description="Low complexity" evidence="1">
    <location>
        <begin position="815"/>
        <end position="834"/>
    </location>
</feature>
<feature type="region of interest" description="Disordered" evidence="1">
    <location>
        <begin position="998"/>
        <end position="1020"/>
    </location>
</feature>
<feature type="compositionally biased region" description="Basic and acidic residues" evidence="1">
    <location>
        <begin position="677"/>
        <end position="693"/>
    </location>
</feature>
<feature type="compositionally biased region" description="Basic and acidic residues" evidence="1">
    <location>
        <begin position="742"/>
        <end position="761"/>
    </location>
</feature>
<reference evidence="2 3" key="1">
    <citation type="submission" date="2014-11" db="EMBL/GenBank/DDBJ databases">
        <authorList>
            <person name="Zhu J."/>
            <person name="Qi W."/>
            <person name="Song R."/>
        </authorList>
    </citation>
    <scope>NUCLEOTIDE SEQUENCE [LARGE SCALE GENOMIC DNA]</scope>
</reference>
<evidence type="ECO:0000256" key="1">
    <source>
        <dbReference type="SAM" id="MobiDB-lite"/>
    </source>
</evidence>
<keyword evidence="3" id="KW-1185">Reference proteome</keyword>
<proteinExistence type="predicted"/>
<name>A0A0G4GHJ0_VITBC</name>
<feature type="region of interest" description="Disordered" evidence="1">
    <location>
        <begin position="910"/>
        <end position="931"/>
    </location>
</feature>
<dbReference type="AlphaFoldDB" id="A0A0G4GHJ0"/>